<reference evidence="1 2" key="1">
    <citation type="submission" date="2019-08" db="EMBL/GenBank/DDBJ databases">
        <title>Five species of Acinetobacter isolated from floral nectar and animal pollinators.</title>
        <authorList>
            <person name="Hendry T.A."/>
        </authorList>
    </citation>
    <scope>NUCLEOTIDE SEQUENCE [LARGE SCALE GENOMIC DNA]</scope>
    <source>
        <strain evidence="1 2">MD18.27</strain>
    </source>
</reference>
<dbReference type="Proteomes" id="UP001339883">
    <property type="component" value="Unassembled WGS sequence"/>
</dbReference>
<dbReference type="EMBL" id="VTDN01000001">
    <property type="protein sequence ID" value="MEB5475642.1"/>
    <property type="molecule type" value="Genomic_DNA"/>
</dbReference>
<organism evidence="1 2">
    <name type="scientific">Acinetobacter pollinis</name>
    <dbReference type="NCBI Taxonomy" id="2605270"/>
    <lineage>
        <taxon>Bacteria</taxon>
        <taxon>Pseudomonadati</taxon>
        <taxon>Pseudomonadota</taxon>
        <taxon>Gammaproteobacteria</taxon>
        <taxon>Moraxellales</taxon>
        <taxon>Moraxellaceae</taxon>
        <taxon>Acinetobacter</taxon>
    </lineage>
</organism>
<keyword evidence="2" id="KW-1185">Reference proteome</keyword>
<dbReference type="RefSeq" id="WP_325774288.1">
    <property type="nucleotide sequence ID" value="NZ_VTDN01000001.1"/>
</dbReference>
<accession>A0ABU6DRU2</accession>
<sequence>MKIKHIILSIVTLTSTHIFADQCLYPHNEPLIMGDETKKLITQQARNTWEDWIWRGDIYQCASQGIQRCDYQWGKSVANAYAWNVGGTLNLGSIPVIGKYLPGSINAGYTKTKTLTSSYTWGVTLDKGWSAQPVQIVVRRWMRGVYKGTYVQTGAKCDGGGIGQLFRPARTSMYRFDPNRIATTWTSNVAISTKVKYHVFR</sequence>
<protein>
    <submittedName>
        <fullName evidence="1">Uncharacterized protein</fullName>
    </submittedName>
</protein>
<comment type="caution">
    <text evidence="1">The sequence shown here is derived from an EMBL/GenBank/DDBJ whole genome shotgun (WGS) entry which is preliminary data.</text>
</comment>
<evidence type="ECO:0000313" key="2">
    <source>
        <dbReference type="Proteomes" id="UP001339883"/>
    </source>
</evidence>
<name>A0ABU6DRU2_9GAMM</name>
<proteinExistence type="predicted"/>
<evidence type="ECO:0000313" key="1">
    <source>
        <dbReference type="EMBL" id="MEB5475642.1"/>
    </source>
</evidence>
<gene>
    <name evidence="1" type="ORF">I2F25_00995</name>
</gene>